<dbReference type="WBParaSite" id="ES5_v2.g18586.t1">
    <property type="protein sequence ID" value="ES5_v2.g18586.t1"/>
    <property type="gene ID" value="ES5_v2.g18586"/>
</dbReference>
<organism evidence="1 2">
    <name type="scientific">Panagrolaimus sp. ES5</name>
    <dbReference type="NCBI Taxonomy" id="591445"/>
    <lineage>
        <taxon>Eukaryota</taxon>
        <taxon>Metazoa</taxon>
        <taxon>Ecdysozoa</taxon>
        <taxon>Nematoda</taxon>
        <taxon>Chromadorea</taxon>
        <taxon>Rhabditida</taxon>
        <taxon>Tylenchina</taxon>
        <taxon>Panagrolaimomorpha</taxon>
        <taxon>Panagrolaimoidea</taxon>
        <taxon>Panagrolaimidae</taxon>
        <taxon>Panagrolaimus</taxon>
    </lineage>
</organism>
<evidence type="ECO:0000313" key="2">
    <source>
        <dbReference type="WBParaSite" id="ES5_v2.g18586.t1"/>
    </source>
</evidence>
<name>A0AC34FMH8_9BILA</name>
<proteinExistence type="predicted"/>
<protein>
    <submittedName>
        <fullName evidence="2">Peptidase S8/S53 domain-containing protein</fullName>
    </submittedName>
</protein>
<sequence length="265" mass="29767">MSANGYIPKEATQQSEFLQKYPEYDGRGIKIAIIDSDVADISLPGMQKTTTGLPKIIQCFGRSGITVDTSEIVVKSKKNNVMGLSRRTMKIPVQKWKNPSEKWHIGSKKIKELFDLTIDNGEEFKKLKKSIAKISDSLEDKIIDCIVWHDGEKWRACINFSSLKTVVKLEDVKVLTSYSDEHEFAYFAKKVAYCVEISDKGNSLQLIFPHHHHGTVVSHVAAAYFPDNPEASGLAPGSQILSTSWDIFEKVLPTPKDNFEEAVNF</sequence>
<evidence type="ECO:0000313" key="1">
    <source>
        <dbReference type="Proteomes" id="UP000887579"/>
    </source>
</evidence>
<accession>A0AC34FMH8</accession>
<dbReference type="Proteomes" id="UP000887579">
    <property type="component" value="Unplaced"/>
</dbReference>
<reference evidence="2" key="1">
    <citation type="submission" date="2022-11" db="UniProtKB">
        <authorList>
            <consortium name="WormBaseParasite"/>
        </authorList>
    </citation>
    <scope>IDENTIFICATION</scope>
</reference>